<gene>
    <name evidence="2" type="ORF">BJ212DRAFT_1305940</name>
</gene>
<dbReference type="AlphaFoldDB" id="A0A9P7IZI4"/>
<evidence type="ECO:0000313" key="3">
    <source>
        <dbReference type="Proteomes" id="UP000807769"/>
    </source>
</evidence>
<sequence length="820" mass="91138">MSKCAQSNDDNEPGLKQLRVEEDITALYDQHAWGILHQFLTTNMTMLEMDNTLASYLSDRYFANDWVEPQCALFSGEGDDGKSLANLDQLMAKHVTPTAPSPPPKDSSASISTSRVASCLSSSCRGRSHGPPKSTHNPYIIVEASEDEDENDDEEEDNEDEGRQLEQSQKVMHSLGLLAKERLAKKINDLANRFKENLGNSSQGHCALTSRATSIPLSALKALAPQSRMYLLYIQRTAMEYITEHLQSQNLPITILAWVAGQLYIVADSPKMICDSLPTLHSLAIKQCLCITDAEREAVEGSLFQLPDPAWVKVKHALHRGYIGRVESQTESSVKVLIPPSRFPYPMPQGTQALLNQSHLPTNKIISNIIHDNEVVGWTYEGQSYFMGLLLKDFLRDNLELLASPHIDNIWLHLKSRWDKPFLKKAVVLFSMQFLHTGDWARVIRGSLHGESGQVILMDHAVGSASLEFTFNGHPEQIEVCLKDIERIFWVSNTIKVVADITNQQVEVSKYYLDWCPLNHTVHLQLPMQQYLEPPADSDSIEIGDHIEVLEGKHVGKCSIVDWYAKGSTHLWFWDVITQDGRETSSELSSIRVPVAIVQQTSLTCTIQYTKDKGYDVRPGDIMTVACGPEYQAKGVVHSIDIPNTHLTILCDDDQSLITRKSSLFVATGRATEPHSTLFPWRPVLLLCMGNSASHSNCMTLLPGPSPSSSNIWSTWSASSEADKAHDATLSINPTSSTHDPWTVAQDSKAEKLLDSTCPNPFCSDNGPVPEGYVAAFCTSNGQSEPSSSMQEKPTVPCSGWGSLQGTWNYCELLDEEKDR</sequence>
<dbReference type="GeneID" id="64627806"/>
<feature type="region of interest" description="Disordered" evidence="1">
    <location>
        <begin position="145"/>
        <end position="167"/>
    </location>
</feature>
<dbReference type="EMBL" id="JABBWG010000204">
    <property type="protein sequence ID" value="KAG1797622.1"/>
    <property type="molecule type" value="Genomic_DNA"/>
</dbReference>
<dbReference type="OrthoDB" id="2671396at2759"/>
<protein>
    <submittedName>
        <fullName evidence="2">Uncharacterized protein</fullName>
    </submittedName>
</protein>
<comment type="caution">
    <text evidence="2">The sequence shown here is derived from an EMBL/GenBank/DDBJ whole genome shotgun (WGS) entry which is preliminary data.</text>
</comment>
<evidence type="ECO:0000256" key="1">
    <source>
        <dbReference type="SAM" id="MobiDB-lite"/>
    </source>
</evidence>
<feature type="compositionally biased region" description="Acidic residues" evidence="1">
    <location>
        <begin position="145"/>
        <end position="160"/>
    </location>
</feature>
<dbReference type="Proteomes" id="UP000807769">
    <property type="component" value="Unassembled WGS sequence"/>
</dbReference>
<accession>A0A9P7IZI4</accession>
<evidence type="ECO:0000313" key="2">
    <source>
        <dbReference type="EMBL" id="KAG1797622.1"/>
    </source>
</evidence>
<reference evidence="2" key="1">
    <citation type="journal article" date="2020" name="New Phytol.">
        <title>Comparative genomics reveals dynamic genome evolution in host specialist ectomycorrhizal fungi.</title>
        <authorList>
            <person name="Lofgren L.A."/>
            <person name="Nguyen N.H."/>
            <person name="Vilgalys R."/>
            <person name="Ruytinx J."/>
            <person name="Liao H.L."/>
            <person name="Branco S."/>
            <person name="Kuo A."/>
            <person name="LaButti K."/>
            <person name="Lipzen A."/>
            <person name="Andreopoulos W."/>
            <person name="Pangilinan J."/>
            <person name="Riley R."/>
            <person name="Hundley H."/>
            <person name="Na H."/>
            <person name="Barry K."/>
            <person name="Grigoriev I.V."/>
            <person name="Stajich J.E."/>
            <person name="Kennedy P.G."/>
        </authorList>
    </citation>
    <scope>NUCLEOTIDE SEQUENCE</scope>
    <source>
        <strain evidence="2">MN1</strain>
    </source>
</reference>
<proteinExistence type="predicted"/>
<name>A0A9P7IZI4_9AGAM</name>
<organism evidence="2 3">
    <name type="scientific">Suillus subaureus</name>
    <dbReference type="NCBI Taxonomy" id="48587"/>
    <lineage>
        <taxon>Eukaryota</taxon>
        <taxon>Fungi</taxon>
        <taxon>Dikarya</taxon>
        <taxon>Basidiomycota</taxon>
        <taxon>Agaricomycotina</taxon>
        <taxon>Agaricomycetes</taxon>
        <taxon>Agaricomycetidae</taxon>
        <taxon>Boletales</taxon>
        <taxon>Suillineae</taxon>
        <taxon>Suillaceae</taxon>
        <taxon>Suillus</taxon>
    </lineage>
</organism>
<keyword evidence="3" id="KW-1185">Reference proteome</keyword>
<dbReference type="RefSeq" id="XP_041185512.1">
    <property type="nucleotide sequence ID" value="XM_041333789.1"/>
</dbReference>